<evidence type="ECO:0000256" key="4">
    <source>
        <dbReference type="ARBA" id="ARBA00023163"/>
    </source>
</evidence>
<protein>
    <recommendedName>
        <fullName evidence="7">Xylanolytic transcriptional activator regulatory domain-containing protein</fullName>
    </recommendedName>
</protein>
<feature type="compositionally biased region" description="Low complexity" evidence="6">
    <location>
        <begin position="397"/>
        <end position="412"/>
    </location>
</feature>
<keyword evidence="2" id="KW-0479">Metal-binding</keyword>
<dbReference type="GO" id="GO:0005634">
    <property type="term" value="C:nucleus"/>
    <property type="evidence" value="ECO:0007669"/>
    <property type="project" value="UniProtKB-SubCell"/>
</dbReference>
<dbReference type="GO" id="GO:0006351">
    <property type="term" value="P:DNA-templated transcription"/>
    <property type="evidence" value="ECO:0007669"/>
    <property type="project" value="InterPro"/>
</dbReference>
<feature type="domain" description="Xylanolytic transcriptional activator regulatory" evidence="7">
    <location>
        <begin position="533"/>
        <end position="703"/>
    </location>
</feature>
<evidence type="ECO:0000256" key="1">
    <source>
        <dbReference type="ARBA" id="ARBA00004123"/>
    </source>
</evidence>
<evidence type="ECO:0000259" key="7">
    <source>
        <dbReference type="Pfam" id="PF04082"/>
    </source>
</evidence>
<sequence>MLQRQPRTQLKGRRNRPQLGLACGVRTVRRLVRLRRHFPNQQQPKKPERAVTLLERLDIDKAAIPHRSRRFDRHKNYSFRTEHPAFFRLAATHQIIHDSQPSYRRFSRPLDWYRIVGGMPVSKDIRAYDWLRSSTSPKGKASSWHDEREKGKQAAYYVLFSAAMLLAGKLILGCLGRQPFHPAFDHRVNASVELRNRKPGPILLRGQCAEYSVHSPVHWLCQTQLSASSLSALLRSAPYQTTMALISSPTSTAGTRPLRLEPSLMAGVDGCHKLDTAQLRRESWSHSAPQRQPVSSCLPLGVLDKRLVAGPVTILKVLCHQARHPRATAGPGPIDDVQTDVAATAETSHLTQRGPKHPVPLPAQLWRAADIDMEDYNRARPSEGLVARYMDPPPAPDADGQDAPTTAASASLATSGIATAATPPTKPGGLPCEYTPAKRRFTNVRFQNASNAAGSSSNANNAPEANLSTSGTASRSDTVTSPASSTGSTNHNHFALITEGSNLTSEEMLVRRDILLRHVDAYMDNMYWLPCQGFLHPDTTYKEIQEGTFDPVVAAAVCGITAVFVSPSDSGGEFGVKCSAHVEMYLFQNIYKFSDDLLVLFALSITFNLIRGEFAKLWQSFGVASRLMLGLRVNWDVLPQNQTFAQQECLRRIAWQLFYLDRMLAGGYEEYISCRAENMQIALPCSEAAFRENRPINAERLYDKPGSHPSTINLHGYQLRLIDLRHRIQVLQNELTRFHMSLPPEILLSDQTVAKYMASPERAGYVFLHTHLAVSHIDLYRFSLPGQRDKVSVEILRKLPREFIARSQKQAVAHAMCLGRFCDAIQNEVDQMHDTGKLKLAGDHSTFQMSTQCVRVLLVALQYGLYRDIADVTTAPLWRSVEVDEAHIRFLIDSVQRVTRPWCDILNVAQQAYNHNATLVEDFSKTRKVADQRATVSMFGSKSEGSTRFPGPDAILESIATGKPEEYHSRMASHSPSDSTRWLGSHPSSPTPNMFATKTGTQTTEASQGDAAPGIPLFLAQARNRPGSATQDPLTYDAENSLMPMGDLDAVLPDTNPLMNVEGVPMSGMHSGDPSMFQQAIPQPSAGFLMAQQSVFGGDVFMEHYMNRQHGQGGYSQPPGGY</sequence>
<dbReference type="CDD" id="cd12148">
    <property type="entry name" value="fungal_TF_MHR"/>
    <property type="match status" value="1"/>
</dbReference>
<organism evidence="8 9">
    <name type="scientific">Metarhizium humberi</name>
    <dbReference type="NCBI Taxonomy" id="2596975"/>
    <lineage>
        <taxon>Eukaryota</taxon>
        <taxon>Fungi</taxon>
        <taxon>Dikarya</taxon>
        <taxon>Ascomycota</taxon>
        <taxon>Pezizomycotina</taxon>
        <taxon>Sordariomycetes</taxon>
        <taxon>Hypocreomycetidae</taxon>
        <taxon>Hypocreales</taxon>
        <taxon>Clavicipitaceae</taxon>
        <taxon>Metarhizium</taxon>
    </lineage>
</organism>
<evidence type="ECO:0000256" key="6">
    <source>
        <dbReference type="SAM" id="MobiDB-lite"/>
    </source>
</evidence>
<dbReference type="AlphaFoldDB" id="A0A9P8M8Z8"/>
<feature type="compositionally biased region" description="Low complexity" evidence="6">
    <location>
        <begin position="450"/>
        <end position="468"/>
    </location>
</feature>
<dbReference type="Proteomes" id="UP000764110">
    <property type="component" value="Unassembled WGS sequence"/>
</dbReference>
<proteinExistence type="predicted"/>
<dbReference type="GO" id="GO:0003677">
    <property type="term" value="F:DNA binding"/>
    <property type="evidence" value="ECO:0007669"/>
    <property type="project" value="InterPro"/>
</dbReference>
<keyword evidence="4" id="KW-0804">Transcription</keyword>
<keyword evidence="9" id="KW-1185">Reference proteome</keyword>
<dbReference type="GO" id="GO:0008270">
    <property type="term" value="F:zinc ion binding"/>
    <property type="evidence" value="ECO:0007669"/>
    <property type="project" value="InterPro"/>
</dbReference>
<dbReference type="Pfam" id="PF04082">
    <property type="entry name" value="Fungal_trans"/>
    <property type="match status" value="1"/>
</dbReference>
<evidence type="ECO:0000256" key="3">
    <source>
        <dbReference type="ARBA" id="ARBA00023015"/>
    </source>
</evidence>
<keyword evidence="5" id="KW-0539">Nucleus</keyword>
<gene>
    <name evidence="8" type="ORF">MHUMG1_05957</name>
</gene>
<feature type="region of interest" description="Disordered" evidence="6">
    <location>
        <begin position="450"/>
        <end position="492"/>
    </location>
</feature>
<dbReference type="PANTHER" id="PTHR47338">
    <property type="entry name" value="ZN(II)2CYS6 TRANSCRIPTION FACTOR (EUROFUNG)-RELATED"/>
    <property type="match status" value="1"/>
</dbReference>
<keyword evidence="3" id="KW-0805">Transcription regulation</keyword>
<name>A0A9P8M8Z8_9HYPO</name>
<reference evidence="8 9" key="1">
    <citation type="submission" date="2020-07" db="EMBL/GenBank/DDBJ databases">
        <title>Metarhizium humberi genome.</title>
        <authorList>
            <person name="Lysoe E."/>
        </authorList>
    </citation>
    <scope>NUCLEOTIDE SEQUENCE [LARGE SCALE GENOMIC DNA]</scope>
    <source>
        <strain evidence="8 9">ESALQ1638</strain>
    </source>
</reference>
<feature type="compositionally biased region" description="Polar residues" evidence="6">
    <location>
        <begin position="469"/>
        <end position="492"/>
    </location>
</feature>
<comment type="caution">
    <text evidence="8">The sequence shown here is derived from an EMBL/GenBank/DDBJ whole genome shotgun (WGS) entry which is preliminary data.</text>
</comment>
<dbReference type="GO" id="GO:0000981">
    <property type="term" value="F:DNA-binding transcription factor activity, RNA polymerase II-specific"/>
    <property type="evidence" value="ECO:0007669"/>
    <property type="project" value="InterPro"/>
</dbReference>
<evidence type="ECO:0000313" key="8">
    <source>
        <dbReference type="EMBL" id="KAH0596098.1"/>
    </source>
</evidence>
<dbReference type="PANTHER" id="PTHR47338:SF7">
    <property type="entry name" value="ZN(II)2CYS6 TRANSCRIPTION FACTOR (EUROFUNG)"/>
    <property type="match status" value="1"/>
</dbReference>
<evidence type="ECO:0000313" key="9">
    <source>
        <dbReference type="Proteomes" id="UP000764110"/>
    </source>
</evidence>
<dbReference type="InterPro" id="IPR050815">
    <property type="entry name" value="TF_fung"/>
</dbReference>
<feature type="region of interest" description="Disordered" evidence="6">
    <location>
        <begin position="389"/>
        <end position="412"/>
    </location>
</feature>
<comment type="subcellular location">
    <subcellularLocation>
        <location evidence="1">Nucleus</location>
    </subcellularLocation>
</comment>
<feature type="region of interest" description="Disordered" evidence="6">
    <location>
        <begin position="967"/>
        <end position="992"/>
    </location>
</feature>
<dbReference type="EMBL" id="JACEFI010000010">
    <property type="protein sequence ID" value="KAH0596098.1"/>
    <property type="molecule type" value="Genomic_DNA"/>
</dbReference>
<accession>A0A9P8M8Z8</accession>
<evidence type="ECO:0000256" key="5">
    <source>
        <dbReference type="ARBA" id="ARBA00023242"/>
    </source>
</evidence>
<dbReference type="InterPro" id="IPR007219">
    <property type="entry name" value="XnlR_reg_dom"/>
</dbReference>
<evidence type="ECO:0000256" key="2">
    <source>
        <dbReference type="ARBA" id="ARBA00022723"/>
    </source>
</evidence>
<feature type="compositionally biased region" description="Polar residues" evidence="6">
    <location>
        <begin position="972"/>
        <end position="992"/>
    </location>
</feature>